<feature type="compositionally biased region" description="Polar residues" evidence="1">
    <location>
        <begin position="486"/>
        <end position="500"/>
    </location>
</feature>
<feature type="compositionally biased region" description="Low complexity" evidence="1">
    <location>
        <begin position="110"/>
        <end position="142"/>
    </location>
</feature>
<feature type="compositionally biased region" description="Basic and acidic residues" evidence="1">
    <location>
        <begin position="260"/>
        <end position="293"/>
    </location>
</feature>
<feature type="compositionally biased region" description="Polar residues" evidence="1">
    <location>
        <begin position="886"/>
        <end position="919"/>
    </location>
</feature>
<feature type="compositionally biased region" description="Polar residues" evidence="1">
    <location>
        <begin position="321"/>
        <end position="342"/>
    </location>
</feature>
<dbReference type="AlphaFoldDB" id="A0A0L6VRT9"/>
<feature type="compositionally biased region" description="Low complexity" evidence="1">
    <location>
        <begin position="920"/>
        <end position="930"/>
    </location>
</feature>
<dbReference type="VEuPathDB" id="FungiDB:VP01_1158g2"/>
<reference evidence="2 3" key="1">
    <citation type="submission" date="2015-08" db="EMBL/GenBank/DDBJ databases">
        <title>Next Generation Sequencing and Analysis of the Genome of Puccinia sorghi L Schw, the Causal Agent of Maize Common Rust.</title>
        <authorList>
            <person name="Rochi L."/>
            <person name="Burguener G."/>
            <person name="Darino M."/>
            <person name="Turjanski A."/>
            <person name="Kreff E."/>
            <person name="Dieguez M.J."/>
            <person name="Sacco F."/>
        </authorList>
    </citation>
    <scope>NUCLEOTIDE SEQUENCE [LARGE SCALE GENOMIC DNA]</scope>
    <source>
        <strain evidence="2 3">RO10H11247</strain>
    </source>
</reference>
<dbReference type="OrthoDB" id="2504266at2759"/>
<name>A0A0L6VRT9_9BASI</name>
<proteinExistence type="predicted"/>
<protein>
    <submittedName>
        <fullName evidence="2">Uncharacterized protein</fullName>
    </submittedName>
</protein>
<feature type="region of interest" description="Disordered" evidence="1">
    <location>
        <begin position="886"/>
        <end position="968"/>
    </location>
</feature>
<feature type="compositionally biased region" description="Low complexity" evidence="1">
    <location>
        <begin position="713"/>
        <end position="723"/>
    </location>
</feature>
<feature type="region of interest" description="Disordered" evidence="1">
    <location>
        <begin position="484"/>
        <end position="506"/>
    </location>
</feature>
<keyword evidence="3" id="KW-1185">Reference proteome</keyword>
<feature type="region of interest" description="Disordered" evidence="1">
    <location>
        <begin position="109"/>
        <end position="142"/>
    </location>
</feature>
<evidence type="ECO:0000256" key="1">
    <source>
        <dbReference type="SAM" id="MobiDB-lite"/>
    </source>
</evidence>
<feature type="region of interest" description="Disordered" evidence="1">
    <location>
        <begin position="713"/>
        <end position="743"/>
    </location>
</feature>
<feature type="compositionally biased region" description="Basic and acidic residues" evidence="1">
    <location>
        <begin position="429"/>
        <end position="444"/>
    </location>
</feature>
<feature type="region of interest" description="Disordered" evidence="1">
    <location>
        <begin position="582"/>
        <end position="617"/>
    </location>
</feature>
<feature type="compositionally biased region" description="Polar residues" evidence="1">
    <location>
        <begin position="236"/>
        <end position="259"/>
    </location>
</feature>
<organism evidence="2 3">
    <name type="scientific">Puccinia sorghi</name>
    <dbReference type="NCBI Taxonomy" id="27349"/>
    <lineage>
        <taxon>Eukaryota</taxon>
        <taxon>Fungi</taxon>
        <taxon>Dikarya</taxon>
        <taxon>Basidiomycota</taxon>
        <taxon>Pucciniomycotina</taxon>
        <taxon>Pucciniomycetes</taxon>
        <taxon>Pucciniales</taxon>
        <taxon>Pucciniaceae</taxon>
        <taxon>Puccinia</taxon>
    </lineage>
</organism>
<dbReference type="EMBL" id="LAVV01001765">
    <property type="protein sequence ID" value="KNZ63332.1"/>
    <property type="molecule type" value="Genomic_DNA"/>
</dbReference>
<dbReference type="STRING" id="27349.A0A0L6VRT9"/>
<dbReference type="Proteomes" id="UP000037035">
    <property type="component" value="Unassembled WGS sequence"/>
</dbReference>
<accession>A0A0L6VRT9</accession>
<feature type="region of interest" description="Disordered" evidence="1">
    <location>
        <begin position="1142"/>
        <end position="1189"/>
    </location>
</feature>
<feature type="region of interest" description="Disordered" evidence="1">
    <location>
        <begin position="174"/>
        <end position="458"/>
    </location>
</feature>
<feature type="compositionally biased region" description="Polar residues" evidence="1">
    <location>
        <begin position="368"/>
        <end position="383"/>
    </location>
</feature>
<feature type="compositionally biased region" description="Polar residues" evidence="1">
    <location>
        <begin position="764"/>
        <end position="773"/>
    </location>
</feature>
<feature type="region of interest" description="Disordered" evidence="1">
    <location>
        <begin position="652"/>
        <end position="693"/>
    </location>
</feature>
<feature type="compositionally biased region" description="Polar residues" evidence="1">
    <location>
        <begin position="792"/>
        <end position="802"/>
    </location>
</feature>
<feature type="compositionally biased region" description="Low complexity" evidence="1">
    <location>
        <begin position="774"/>
        <end position="791"/>
    </location>
</feature>
<comment type="caution">
    <text evidence="2">The sequence shown here is derived from an EMBL/GenBank/DDBJ whole genome shotgun (WGS) entry which is preliminary data.</text>
</comment>
<evidence type="ECO:0000313" key="2">
    <source>
        <dbReference type="EMBL" id="KNZ63332.1"/>
    </source>
</evidence>
<feature type="compositionally biased region" description="Polar residues" evidence="1">
    <location>
        <begin position="1159"/>
        <end position="1170"/>
    </location>
</feature>
<evidence type="ECO:0000313" key="3">
    <source>
        <dbReference type="Proteomes" id="UP000037035"/>
    </source>
</evidence>
<sequence>MLGRQVPRLESGMFWGVRSLSRIYDILAAILGEAAGEVLPQKRSTGTHNSEKAALDHSSSVTLPSHVRCISRRRGQLLALHNSPLCVRPPALKPLSEWFGDYDFANPRTQPNHALPNPNLPPNHRLNQQSSPENSSQALAQSAASLPVLGRSQPPARNPFANFGKFGTEELPHNSLSSSLHLGGTNGPLNNSIKGGRRLMDRDCAPHTARTDNLNSDGSRRRQNNNSIGAGKERTPTANQITPEDQGSSDGKANNANNRRTLDRYVPDRDRDDSRLRNRERERERDAERDKTRRSSLNPRDATTGDDQMNWRRPPPGTTGGISVTNNTNKRSSSYQQTTNPPRANKDTPDSRDHSVREKERDKIINNKHPQSSNPANRSNNPQRAREKEKESGSSHTSHLPSSGSLAPASRETPPISPNAPATSHASRRVKDGAWDSGEGKWEISKPPNGRGANGYGTSETDAIQAWKAEMKALEAQKKLAAAASLDSQGDSSNHVQSPHQAEEREANNLPTTIDTHSLIHLQVSSKPDRNSQSNPSRQFDFTVIGASPTTDEHSGINSHPPFENDLAVLPRASRFAKFFDHHKDGGQQVGPASKNDSYSDKDSPTKAAGSPSVDPENMARVLSMLQMSSKTVEPPSDGIPASQSHTSSLPLLNKLLPSNGQPHHHNRDPMGFAHLHGGSSTSPPAAHAPGVRSVNEAELGDRTQAADDHNLNHLSLHNHPSSTPFSTFAGDSPRRSSPSHQIRSLEDLASHTATDHFGHFSAAQSSTSNTFAPSQNGPGNNPNGSQSIGSASNQPFSLFSTNHLPQIKSPVDASFGGLRNQAAHDPQMFQLRHMLHSVNSNSLSNIPAQQLVHDRSTDNQKLAFLSRQLHQQRMLPNLSLNQTSGANYLNPSTSLNPASPSSVSLQMSNNRQGMSQFEQSQQQQQQQQQNGLEYQRVPIAGPTSTVNGPSHGLQHLNPAPAPNAMLQLPSANAPYSALNNLLLHHQQPPAHHPGILPPAVNFAGSPTAVQNAVGNGRPGPAGFGHQAPQLIPGLPHHPMNQQQQLQQQLQQQQLQQFQRQQALPTGSFPNHPNPSFPFMGGPANRGFGGAAYGNASAGFGVVPMINNPPGTNILPQQAQTHPSINTNPNGLAGNIQQHFQHPLANLPPPQQQQQQQPTSVNGQTSSVHHSQLDLMSLLNAGNQRRIGM</sequence>
<feature type="compositionally biased region" description="Basic and acidic residues" evidence="1">
    <location>
        <begin position="344"/>
        <end position="365"/>
    </location>
</feature>
<feature type="region of interest" description="Disordered" evidence="1">
    <location>
        <begin position="764"/>
        <end position="802"/>
    </location>
</feature>
<feature type="compositionally biased region" description="Basic and acidic residues" evidence="1">
    <location>
        <begin position="384"/>
        <end position="393"/>
    </location>
</feature>
<feature type="compositionally biased region" description="Low complexity" evidence="1">
    <location>
        <begin position="394"/>
        <end position="406"/>
    </location>
</feature>
<gene>
    <name evidence="2" type="ORF">VP01_1158g2</name>
</gene>